<organism evidence="1">
    <name type="scientific">Hexamita inflata</name>
    <dbReference type="NCBI Taxonomy" id="28002"/>
    <lineage>
        <taxon>Eukaryota</taxon>
        <taxon>Metamonada</taxon>
        <taxon>Diplomonadida</taxon>
        <taxon>Hexamitidae</taxon>
        <taxon>Hexamitinae</taxon>
        <taxon>Hexamita</taxon>
    </lineage>
</organism>
<reference evidence="2 4" key="2">
    <citation type="submission" date="2024-07" db="EMBL/GenBank/DDBJ databases">
        <authorList>
            <person name="Akdeniz Z."/>
        </authorList>
    </citation>
    <scope>NUCLEOTIDE SEQUENCE [LARGE SCALE GENOMIC DNA]</scope>
</reference>
<comment type="caution">
    <text evidence="1">The sequence shown here is derived from an EMBL/GenBank/DDBJ whole genome shotgun (WGS) entry which is preliminary data.</text>
</comment>
<gene>
    <name evidence="3" type="ORF">HINF_LOCUS10678</name>
    <name evidence="1" type="ORF">HINF_LOCUS63137</name>
    <name evidence="2" type="ORF">HINF_LOCUS9522</name>
</gene>
<reference evidence="1" key="1">
    <citation type="submission" date="2023-06" db="EMBL/GenBank/DDBJ databases">
        <authorList>
            <person name="Kurt Z."/>
        </authorList>
    </citation>
    <scope>NUCLEOTIDE SEQUENCE</scope>
</reference>
<accession>A0AA86V434</accession>
<dbReference type="EMBL" id="CAXDID020000020">
    <property type="protein sequence ID" value="CAL5986668.1"/>
    <property type="molecule type" value="Genomic_DNA"/>
</dbReference>
<evidence type="ECO:0000313" key="3">
    <source>
        <dbReference type="EMBL" id="CAL5989062.1"/>
    </source>
</evidence>
<dbReference type="AlphaFoldDB" id="A0AA86V434"/>
<sequence>MLPSPEAKLTAKDYVAQVKLVHEIKYIERNHQKRPEIERIKKQITLAEEKQFQQAKQLFKQYDKMYVEDHVVKKQQDFNYREAKARAYRQEQWKSHSIHPKQSQAINDRHQRDLIRQQKLVIQNEHSQKAAVLKQNYNEEFNTRTRQAEEERRAQILAKKNAILEGYKNSYPITEKYSSYRRSVK</sequence>
<evidence type="ECO:0000313" key="2">
    <source>
        <dbReference type="EMBL" id="CAL5986668.1"/>
    </source>
</evidence>
<evidence type="ECO:0000313" key="1">
    <source>
        <dbReference type="EMBL" id="CAI9975492.1"/>
    </source>
</evidence>
<dbReference type="EMBL" id="CAXDID020000023">
    <property type="protein sequence ID" value="CAL5989062.1"/>
    <property type="molecule type" value="Genomic_DNA"/>
</dbReference>
<evidence type="ECO:0000313" key="4">
    <source>
        <dbReference type="Proteomes" id="UP001642409"/>
    </source>
</evidence>
<dbReference type="EMBL" id="CATOUU010001169">
    <property type="protein sequence ID" value="CAI9975492.1"/>
    <property type="molecule type" value="Genomic_DNA"/>
</dbReference>
<keyword evidence="4" id="KW-1185">Reference proteome</keyword>
<protein>
    <submittedName>
        <fullName evidence="2">Hypothetical_protein</fullName>
    </submittedName>
</protein>
<proteinExistence type="predicted"/>
<name>A0AA86V434_9EUKA</name>
<dbReference type="Proteomes" id="UP001642409">
    <property type="component" value="Unassembled WGS sequence"/>
</dbReference>